<comment type="caution">
    <text evidence="4">The sequence shown here is derived from an EMBL/GenBank/DDBJ whole genome shotgun (WGS) entry which is preliminary data.</text>
</comment>
<dbReference type="PANTHER" id="PTHR35895:SF3">
    <property type="entry name" value="PRE-RRNA PROCESSING PROTEIN"/>
    <property type="match status" value="1"/>
</dbReference>
<dbReference type="PANTHER" id="PTHR35895">
    <property type="entry name" value="CHROMOSOME 16, WHOLE GENOME SHOTGUN SEQUENCE"/>
    <property type="match status" value="1"/>
</dbReference>
<feature type="transmembrane region" description="Helical" evidence="2">
    <location>
        <begin position="73"/>
        <end position="95"/>
    </location>
</feature>
<feature type="compositionally biased region" description="Basic and acidic residues" evidence="1">
    <location>
        <begin position="14"/>
        <end position="24"/>
    </location>
</feature>
<evidence type="ECO:0000313" key="5">
    <source>
        <dbReference type="Proteomes" id="UP000654370"/>
    </source>
</evidence>
<accession>A0A8H7PW26</accession>
<evidence type="ECO:0000259" key="3">
    <source>
        <dbReference type="Pfam" id="PF26153"/>
    </source>
</evidence>
<keyword evidence="2" id="KW-0812">Transmembrane</keyword>
<name>A0A8H7PW26_MORIS</name>
<evidence type="ECO:0000256" key="2">
    <source>
        <dbReference type="SAM" id="Phobius"/>
    </source>
</evidence>
<keyword evidence="5" id="KW-1185">Reference proteome</keyword>
<sequence>MSSNEPYASSSSVDRQDQSLHERVPLLSEAQGSGSRKNKGKAAIPTQHYAATSQIESDTPEIHSSRRSRRSNICFWLSIVSTIIAVTVIMLLLFAPNMAQRYFRDGVEVSFDEASILNISDADSLDIHVTGKLTLNDKLYGVARKAAALFGDISTEPSNLDVFNAADMKSQSALGTIELPELMVNRTNSTTSFSFVTPFHIGDTEQLAAFCREAVQQKEVVWKVKGPVGASVGWLPKSVSIDIEKDVTLEGMDGLKQAELKSMIFFGEHPKGGINIAGQVSIYNPSSTLSFKLGDVDFGIHAPIANSSKDALIAVVRAKDAELLGKKDNIFNVTGRSIAIDQNDTERQQAVEQFLSDYLQGKTTTVNVRGSDRGPDNDENPNLPIWMKNALGSVTLSIPFPGSKQTDFIESLALQNISIDFAAETGTVVSGSAIALMKPPPEMQFDIDVREIQPLVYLYLTKEHEKPFAKLAPTEASPATTILPKDDPSLPDNLFKVESKLDRAPLTVLPGGEEDFEKFLNKTFYGSEHKVYIGGTVKAAVVCAFGKLTIKDISFNGEISTKGMSGLLDPPPRLDSIDINHGFADGLFVLTNISLFNPSDVTVSLGEVSTYILYEDIPIGNSTLANHVILPGWNKILAEAYFAPSQSGSHEKAMEFLSRYASGDNDTQLQISGNHPNASKSPELQSMLRNFRFNSSAPLMNQTLLIATQMNIFSSTAELWLMNPFNGTTIEVLAVNATAYYEGHKIGSVHADFEDLSQGWTRRLILPSNGSVVHTEKLPVMFEVGAGFEAIRKAVGKSIAVDVDSVIRARIDDLHIDDLQYHKQNVSARVRLFQ</sequence>
<protein>
    <recommendedName>
        <fullName evidence="3">Tag1-like fifth Ig-like domain-containing protein</fullName>
    </recommendedName>
</protein>
<dbReference type="Proteomes" id="UP000654370">
    <property type="component" value="Unassembled WGS sequence"/>
</dbReference>
<keyword evidence="2" id="KW-0472">Membrane</keyword>
<keyword evidence="2" id="KW-1133">Transmembrane helix</keyword>
<dbReference type="GO" id="GO:0000329">
    <property type="term" value="C:fungal-type vacuole membrane"/>
    <property type="evidence" value="ECO:0007669"/>
    <property type="project" value="InterPro"/>
</dbReference>
<reference evidence="4" key="1">
    <citation type="submission" date="2020-12" db="EMBL/GenBank/DDBJ databases">
        <title>Metabolic potential, ecology and presence of endohyphal bacteria is reflected in genomic diversity of Mucoromycotina.</title>
        <authorList>
            <person name="Muszewska A."/>
            <person name="Okrasinska A."/>
            <person name="Steczkiewicz K."/>
            <person name="Drgas O."/>
            <person name="Orlowska M."/>
            <person name="Perlinska-Lenart U."/>
            <person name="Aleksandrzak-Piekarczyk T."/>
            <person name="Szatraj K."/>
            <person name="Zielenkiewicz U."/>
            <person name="Pilsyk S."/>
            <person name="Malc E."/>
            <person name="Mieczkowski P."/>
            <person name="Kruszewska J.S."/>
            <person name="Biernat P."/>
            <person name="Pawlowska J."/>
        </authorList>
    </citation>
    <scope>NUCLEOTIDE SEQUENCE</scope>
    <source>
        <strain evidence="4">WA0000067209</strain>
    </source>
</reference>
<dbReference type="OrthoDB" id="10039566at2759"/>
<dbReference type="InterPro" id="IPR046368">
    <property type="entry name" value="Tag1"/>
</dbReference>
<dbReference type="AlphaFoldDB" id="A0A8H7PW26"/>
<dbReference type="Pfam" id="PF26153">
    <property type="entry name" value="LEA-2L_5"/>
    <property type="match status" value="1"/>
</dbReference>
<dbReference type="InterPro" id="IPR022185">
    <property type="entry name" value="DUF3712"/>
</dbReference>
<dbReference type="Pfam" id="PF12505">
    <property type="entry name" value="DUF3712"/>
    <property type="match status" value="2"/>
</dbReference>
<feature type="compositionally biased region" description="Polar residues" evidence="1">
    <location>
        <begin position="1"/>
        <end position="13"/>
    </location>
</feature>
<dbReference type="EMBL" id="JAEPQZ010000005">
    <property type="protein sequence ID" value="KAG2180810.1"/>
    <property type="molecule type" value="Genomic_DNA"/>
</dbReference>
<feature type="region of interest" description="Disordered" evidence="1">
    <location>
        <begin position="1"/>
        <end position="63"/>
    </location>
</feature>
<evidence type="ECO:0000313" key="4">
    <source>
        <dbReference type="EMBL" id="KAG2180810.1"/>
    </source>
</evidence>
<proteinExistence type="predicted"/>
<dbReference type="InterPro" id="IPR059066">
    <property type="entry name" value="Ig_Tag1-like_5th"/>
</dbReference>
<evidence type="ECO:0000256" key="1">
    <source>
        <dbReference type="SAM" id="MobiDB-lite"/>
    </source>
</evidence>
<feature type="domain" description="Tag1-like fifth Ig-like" evidence="3">
    <location>
        <begin position="702"/>
        <end position="813"/>
    </location>
</feature>
<organism evidence="4 5">
    <name type="scientific">Mortierella isabellina</name>
    <name type="common">Filamentous fungus</name>
    <name type="synonym">Umbelopsis isabellina</name>
    <dbReference type="NCBI Taxonomy" id="91625"/>
    <lineage>
        <taxon>Eukaryota</taxon>
        <taxon>Fungi</taxon>
        <taxon>Fungi incertae sedis</taxon>
        <taxon>Mucoromycota</taxon>
        <taxon>Mucoromycotina</taxon>
        <taxon>Umbelopsidomycetes</taxon>
        <taxon>Umbelopsidales</taxon>
        <taxon>Umbelopsidaceae</taxon>
        <taxon>Umbelopsis</taxon>
    </lineage>
</organism>
<gene>
    <name evidence="4" type="ORF">INT43_008389</name>
</gene>